<dbReference type="RefSeq" id="XP_011094412.1">
    <property type="nucleotide sequence ID" value="XM_011096110.2"/>
</dbReference>
<evidence type="ECO:0000256" key="1">
    <source>
        <dbReference type="SAM" id="Phobius"/>
    </source>
</evidence>
<sequence length="95" mass="10388">MKQVSHAAAIICVFLLLIIPHTSARLLLSHQGDDDSAGMSLQQQEDFSTLMGLEESCGDGDEGCEKRRMVSIAVGAVGVAMHMKLQVFVLRLKFR</sequence>
<dbReference type="KEGG" id="sind:105174116"/>
<proteinExistence type="predicted"/>
<gene>
    <name evidence="4 5 6" type="primary">LOC105174116</name>
</gene>
<reference evidence="4 5" key="1">
    <citation type="submission" date="2025-04" db="UniProtKB">
        <authorList>
            <consortium name="RefSeq"/>
        </authorList>
    </citation>
    <scope>IDENTIFICATION</scope>
</reference>
<organism evidence="3 4">
    <name type="scientific">Sesamum indicum</name>
    <name type="common">Oriental sesame</name>
    <name type="synonym">Sesamum orientale</name>
    <dbReference type="NCBI Taxonomy" id="4182"/>
    <lineage>
        <taxon>Eukaryota</taxon>
        <taxon>Viridiplantae</taxon>
        <taxon>Streptophyta</taxon>
        <taxon>Embryophyta</taxon>
        <taxon>Tracheophyta</taxon>
        <taxon>Spermatophyta</taxon>
        <taxon>Magnoliopsida</taxon>
        <taxon>eudicotyledons</taxon>
        <taxon>Gunneridae</taxon>
        <taxon>Pentapetalae</taxon>
        <taxon>asterids</taxon>
        <taxon>lamiids</taxon>
        <taxon>Lamiales</taxon>
        <taxon>Pedaliaceae</taxon>
        <taxon>Sesamum</taxon>
    </lineage>
</organism>
<evidence type="ECO:0000313" key="4">
    <source>
        <dbReference type="RefSeq" id="XP_011094412.1"/>
    </source>
</evidence>
<keyword evidence="2" id="KW-0732">Signal</keyword>
<accession>A0A6I9U9K3</accession>
<evidence type="ECO:0000313" key="5">
    <source>
        <dbReference type="RefSeq" id="XP_020553623.1"/>
    </source>
</evidence>
<feature type="signal peptide" evidence="2">
    <location>
        <begin position="1"/>
        <end position="24"/>
    </location>
</feature>
<feature type="transmembrane region" description="Helical" evidence="1">
    <location>
        <begin position="69"/>
        <end position="90"/>
    </location>
</feature>
<dbReference type="GeneID" id="105174116"/>
<protein>
    <submittedName>
        <fullName evidence="4 5">Uncharacterized protein LOC105174116 isoform X1</fullName>
    </submittedName>
</protein>
<dbReference type="Proteomes" id="UP000504604">
    <property type="component" value="Linkage group LG11"/>
</dbReference>
<name>A0A6I9U9K3_SESIN</name>
<keyword evidence="1" id="KW-0812">Transmembrane</keyword>
<dbReference type="RefSeq" id="XP_020553623.1">
    <property type="nucleotide sequence ID" value="XM_020697964.1"/>
</dbReference>
<evidence type="ECO:0000313" key="6">
    <source>
        <dbReference type="RefSeq" id="XP_020553624.1"/>
    </source>
</evidence>
<keyword evidence="1" id="KW-0472">Membrane</keyword>
<feature type="chain" id="PRO_5044636352" evidence="2">
    <location>
        <begin position="25"/>
        <end position="95"/>
    </location>
</feature>
<dbReference type="AlphaFoldDB" id="A0A6I9U9K3"/>
<evidence type="ECO:0000313" key="3">
    <source>
        <dbReference type="Proteomes" id="UP000504604"/>
    </source>
</evidence>
<keyword evidence="3" id="KW-1185">Reference proteome</keyword>
<dbReference type="RefSeq" id="XP_020553624.1">
    <property type="nucleotide sequence ID" value="XM_020697965.1"/>
</dbReference>
<evidence type="ECO:0000256" key="2">
    <source>
        <dbReference type="SAM" id="SignalP"/>
    </source>
</evidence>
<keyword evidence="1" id="KW-1133">Transmembrane helix</keyword>